<dbReference type="RefSeq" id="WP_025345226.1">
    <property type="nucleotide sequence ID" value="NZ_CP007201.1"/>
</dbReference>
<organism evidence="4 5">
    <name type="scientific">Sulfurospirillum multivorans (strain DM 12446 / JCM 15788 / NBRC 109480)</name>
    <dbReference type="NCBI Taxonomy" id="1150621"/>
    <lineage>
        <taxon>Bacteria</taxon>
        <taxon>Pseudomonadati</taxon>
        <taxon>Campylobacterota</taxon>
        <taxon>Epsilonproteobacteria</taxon>
        <taxon>Campylobacterales</taxon>
        <taxon>Sulfurospirillaceae</taxon>
        <taxon>Sulfurospirillum</taxon>
    </lineage>
</organism>
<evidence type="ECO:0000256" key="1">
    <source>
        <dbReference type="ARBA" id="ARBA00022649"/>
    </source>
</evidence>
<dbReference type="KEGG" id="smul:SMUL_2121"/>
<dbReference type="GO" id="GO:0016787">
    <property type="term" value="F:hydrolase activity"/>
    <property type="evidence" value="ECO:0007669"/>
    <property type="project" value="UniProtKB-KW"/>
</dbReference>
<dbReference type="EMBL" id="CP007201">
    <property type="protein sequence ID" value="AHJ13375.1"/>
    <property type="molecule type" value="Genomic_DNA"/>
</dbReference>
<name>A0AA86DZZ7_SULMK</name>
<dbReference type="GO" id="GO:0110001">
    <property type="term" value="C:toxin-antitoxin complex"/>
    <property type="evidence" value="ECO:0007669"/>
    <property type="project" value="InterPro"/>
</dbReference>
<dbReference type="GO" id="GO:0004540">
    <property type="term" value="F:RNA nuclease activity"/>
    <property type="evidence" value="ECO:0007669"/>
    <property type="project" value="InterPro"/>
</dbReference>
<evidence type="ECO:0000256" key="2">
    <source>
        <dbReference type="ARBA" id="ARBA00022722"/>
    </source>
</evidence>
<dbReference type="AlphaFoldDB" id="A0AA86DZZ7"/>
<evidence type="ECO:0000313" key="5">
    <source>
        <dbReference type="Proteomes" id="UP000019322"/>
    </source>
</evidence>
<dbReference type="Proteomes" id="UP000019322">
    <property type="component" value="Chromosome"/>
</dbReference>
<evidence type="ECO:0000256" key="3">
    <source>
        <dbReference type="ARBA" id="ARBA00022801"/>
    </source>
</evidence>
<evidence type="ECO:0008006" key="6">
    <source>
        <dbReference type="Google" id="ProtNLM"/>
    </source>
</evidence>
<keyword evidence="2" id="KW-0540">Nuclease</keyword>
<protein>
    <recommendedName>
        <fullName evidence="6">DUF86 domain-containing protein</fullName>
    </recommendedName>
</protein>
<keyword evidence="3" id="KW-0378">Hydrolase</keyword>
<dbReference type="InterPro" id="IPR008201">
    <property type="entry name" value="HepT-like"/>
</dbReference>
<dbReference type="Pfam" id="PF01934">
    <property type="entry name" value="HepT-like"/>
    <property type="match status" value="1"/>
</dbReference>
<proteinExistence type="predicted"/>
<evidence type="ECO:0000313" key="4">
    <source>
        <dbReference type="EMBL" id="AHJ13375.1"/>
    </source>
</evidence>
<reference evidence="4 5" key="1">
    <citation type="journal article" date="2014" name="Environ. Microbiol.">
        <title>Insights into organohalide respiration and the versatile catabolism of Sulfurospirillum multivorans gained from comparative genomics and physiological studies.</title>
        <authorList>
            <person name="Goris T."/>
            <person name="Schubert T."/>
            <person name="Gadkari J."/>
            <person name="Wubet T."/>
            <person name="Tarkka M."/>
            <person name="Buscot F."/>
            <person name="Adrian L."/>
            <person name="Diekert G."/>
        </authorList>
    </citation>
    <scope>NUCLEOTIDE SEQUENCE [LARGE SCALE GENOMIC DNA]</scope>
    <source>
        <strain evidence="5">DM 12446 / JCM 15788 / NBRC 109480</strain>
    </source>
</reference>
<gene>
    <name evidence="4" type="ORF">SMUL_2121</name>
</gene>
<accession>A0AA86DZZ7</accession>
<keyword evidence="1" id="KW-1277">Toxin-antitoxin system</keyword>
<sequence>MFNPEDVQKLERIAEKINLINEITNDFGSIQSALKDKKSGKPSIMMHLLSMSEQFNRLKDNSSFDILSKFDKEDLKGSYDIRNFIAHDYEGVNLPIIEMVIRIKLPKIKAVVDDLLDIRGNCKK</sequence>